<feature type="compositionally biased region" description="Low complexity" evidence="1">
    <location>
        <begin position="1"/>
        <end position="10"/>
    </location>
</feature>
<evidence type="ECO:0000313" key="3">
    <source>
        <dbReference type="Proteomes" id="UP000613580"/>
    </source>
</evidence>
<proteinExistence type="predicted"/>
<gene>
    <name evidence="2" type="ORF">HMN09_00793400</name>
</gene>
<feature type="region of interest" description="Disordered" evidence="1">
    <location>
        <begin position="78"/>
        <end position="97"/>
    </location>
</feature>
<reference evidence="2" key="1">
    <citation type="submission" date="2020-05" db="EMBL/GenBank/DDBJ databases">
        <title>Mycena genomes resolve the evolution of fungal bioluminescence.</title>
        <authorList>
            <person name="Tsai I.J."/>
        </authorList>
    </citation>
    <scope>NUCLEOTIDE SEQUENCE</scope>
    <source>
        <strain evidence="2">110903Hualien_Pintung</strain>
    </source>
</reference>
<protein>
    <submittedName>
        <fullName evidence="2">Uncharacterized protein</fullName>
    </submittedName>
</protein>
<comment type="caution">
    <text evidence="2">The sequence shown here is derived from an EMBL/GenBank/DDBJ whole genome shotgun (WGS) entry which is preliminary data.</text>
</comment>
<feature type="compositionally biased region" description="Polar residues" evidence="1">
    <location>
        <begin position="18"/>
        <end position="40"/>
    </location>
</feature>
<feature type="region of interest" description="Disordered" evidence="1">
    <location>
        <begin position="106"/>
        <end position="210"/>
    </location>
</feature>
<accession>A0A8H6SWX1</accession>
<dbReference type="AlphaFoldDB" id="A0A8H6SWX1"/>
<organism evidence="2 3">
    <name type="scientific">Mycena chlorophos</name>
    <name type="common">Agaric fungus</name>
    <name type="synonym">Agaricus chlorophos</name>
    <dbReference type="NCBI Taxonomy" id="658473"/>
    <lineage>
        <taxon>Eukaryota</taxon>
        <taxon>Fungi</taxon>
        <taxon>Dikarya</taxon>
        <taxon>Basidiomycota</taxon>
        <taxon>Agaricomycotina</taxon>
        <taxon>Agaricomycetes</taxon>
        <taxon>Agaricomycetidae</taxon>
        <taxon>Agaricales</taxon>
        <taxon>Marasmiineae</taxon>
        <taxon>Mycenaceae</taxon>
        <taxon>Mycena</taxon>
    </lineage>
</organism>
<feature type="compositionally biased region" description="Polar residues" evidence="1">
    <location>
        <begin position="153"/>
        <end position="164"/>
    </location>
</feature>
<feature type="compositionally biased region" description="Low complexity" evidence="1">
    <location>
        <begin position="185"/>
        <end position="210"/>
    </location>
</feature>
<feature type="region of interest" description="Disordered" evidence="1">
    <location>
        <begin position="1"/>
        <end position="64"/>
    </location>
</feature>
<name>A0A8H6SWX1_MYCCL</name>
<evidence type="ECO:0000256" key="1">
    <source>
        <dbReference type="SAM" id="MobiDB-lite"/>
    </source>
</evidence>
<dbReference type="EMBL" id="JACAZE010000010">
    <property type="protein sequence ID" value="KAF7305410.1"/>
    <property type="molecule type" value="Genomic_DNA"/>
</dbReference>
<evidence type="ECO:0000313" key="2">
    <source>
        <dbReference type="EMBL" id="KAF7305410.1"/>
    </source>
</evidence>
<dbReference type="Proteomes" id="UP000613580">
    <property type="component" value="Unassembled WGS sequence"/>
</dbReference>
<keyword evidence="3" id="KW-1185">Reference proteome</keyword>
<sequence>MDNGQSSSSSGVMASADMPTTQDSSTGPVATTQIANTPRNATPLRRLQRSHAQPSIVLQVSRPPTTVTAAPAVEAVGAQPRVKAQPNGSSKPTNAAKAMLRVRVAAAREKRSKRRKQRSRASVVDVAVPVPAPDTAQSQSQAIANEPADGLEQTANGTATIPGTAQSQAQAAATEPAGTDGPQQPANATPNLNPDPNLDPNTNTHTHTLLPSPSPFTFTFTAQAAFARLPLGVRVKFGGSKLVQQLEWDEANGGVTWRGALRRTYAVADLAAAAAAVLPLASSTVGAEKAGREGRMGNGYEVPVLPGHVHAQTANGTGPRSEPAAQINPAARSRGLKRTRAFANLQDLFQQGRGMAPEVEYILDVVAGHSVVNCEPVAKRRRLV</sequence>
<feature type="compositionally biased region" description="Basic residues" evidence="1">
    <location>
        <begin position="110"/>
        <end position="119"/>
    </location>
</feature>
<feature type="compositionally biased region" description="Low complexity" evidence="1">
    <location>
        <begin position="120"/>
        <end position="129"/>
    </location>
</feature>